<dbReference type="SMART" id="SM01152">
    <property type="entry name" value="DUF167"/>
    <property type="match status" value="1"/>
</dbReference>
<dbReference type="InterPro" id="IPR003746">
    <property type="entry name" value="DUF167"/>
</dbReference>
<organism evidence="3 4">
    <name type="scientific">Fimbriiglobus ruber</name>
    <dbReference type="NCBI Taxonomy" id="1908690"/>
    <lineage>
        <taxon>Bacteria</taxon>
        <taxon>Pseudomonadati</taxon>
        <taxon>Planctomycetota</taxon>
        <taxon>Planctomycetia</taxon>
        <taxon>Gemmatales</taxon>
        <taxon>Gemmataceae</taxon>
        <taxon>Fimbriiglobus</taxon>
    </lineage>
</organism>
<dbReference type="Proteomes" id="UP000214646">
    <property type="component" value="Unassembled WGS sequence"/>
</dbReference>
<accession>A0A225DCX3</accession>
<proteinExistence type="inferred from homology"/>
<reference evidence="4" key="1">
    <citation type="submission" date="2017-06" db="EMBL/GenBank/DDBJ databases">
        <title>Genome analysis of Fimbriiglobus ruber SP5, the first member of the order Planctomycetales with confirmed chitinolytic capability.</title>
        <authorList>
            <person name="Ravin N.V."/>
            <person name="Rakitin A.L."/>
            <person name="Ivanova A.A."/>
            <person name="Beletsky A.V."/>
            <person name="Kulichevskaya I.S."/>
            <person name="Mardanov A.V."/>
            <person name="Dedysh S.N."/>
        </authorList>
    </citation>
    <scope>NUCLEOTIDE SEQUENCE [LARGE SCALE GENOMIC DNA]</scope>
    <source>
        <strain evidence="4">SP5</strain>
    </source>
</reference>
<dbReference type="AlphaFoldDB" id="A0A225DCX3"/>
<comment type="similarity">
    <text evidence="1 2">Belongs to the UPF0235 family.</text>
</comment>
<dbReference type="SUPFAM" id="SSF69786">
    <property type="entry name" value="YggU-like"/>
    <property type="match status" value="1"/>
</dbReference>
<dbReference type="InterPro" id="IPR036591">
    <property type="entry name" value="YggU-like_sf"/>
</dbReference>
<gene>
    <name evidence="3" type="ORF">FRUB_06604</name>
</gene>
<dbReference type="RefSeq" id="WP_088257395.1">
    <property type="nucleotide sequence ID" value="NZ_NIDE01000014.1"/>
</dbReference>
<dbReference type="OrthoDB" id="290224at2"/>
<dbReference type="PANTHER" id="PTHR13420:SF7">
    <property type="entry name" value="UPF0235 PROTEIN C15ORF40"/>
    <property type="match status" value="1"/>
</dbReference>
<protein>
    <recommendedName>
        <fullName evidence="2">UPF0235 protein FRUB_06604</fullName>
    </recommendedName>
</protein>
<dbReference type="Pfam" id="PF02594">
    <property type="entry name" value="DUF167"/>
    <property type="match status" value="1"/>
</dbReference>
<evidence type="ECO:0000313" key="3">
    <source>
        <dbReference type="EMBL" id="OWK37484.1"/>
    </source>
</evidence>
<name>A0A225DCX3_9BACT</name>
<keyword evidence="4" id="KW-1185">Reference proteome</keyword>
<sequence>MPIPISPHADGATLPVRAQPGAKKTGVLGEQAGALKVAVTAPPEDGRANDALIEVLKDWLGVKRSQVELLSGRTNRNKVFLIRGETADEIGARVAGLLAEM</sequence>
<dbReference type="GO" id="GO:0005737">
    <property type="term" value="C:cytoplasm"/>
    <property type="evidence" value="ECO:0007669"/>
    <property type="project" value="TreeGrafter"/>
</dbReference>
<dbReference type="EMBL" id="NIDE01000014">
    <property type="protein sequence ID" value="OWK37484.1"/>
    <property type="molecule type" value="Genomic_DNA"/>
</dbReference>
<comment type="caution">
    <text evidence="3">The sequence shown here is derived from an EMBL/GenBank/DDBJ whole genome shotgun (WGS) entry which is preliminary data.</text>
</comment>
<dbReference type="PANTHER" id="PTHR13420">
    <property type="entry name" value="UPF0235 PROTEIN C15ORF40"/>
    <property type="match status" value="1"/>
</dbReference>
<dbReference type="NCBIfam" id="TIGR00251">
    <property type="entry name" value="DUF167 family protein"/>
    <property type="match status" value="1"/>
</dbReference>
<evidence type="ECO:0000256" key="1">
    <source>
        <dbReference type="ARBA" id="ARBA00010364"/>
    </source>
</evidence>
<dbReference type="Gene3D" id="3.30.1200.10">
    <property type="entry name" value="YggU-like"/>
    <property type="match status" value="1"/>
</dbReference>
<evidence type="ECO:0000256" key="2">
    <source>
        <dbReference type="HAMAP-Rule" id="MF_00634"/>
    </source>
</evidence>
<dbReference type="HAMAP" id="MF_00634">
    <property type="entry name" value="UPF0235"/>
    <property type="match status" value="1"/>
</dbReference>
<evidence type="ECO:0000313" key="4">
    <source>
        <dbReference type="Proteomes" id="UP000214646"/>
    </source>
</evidence>